<gene>
    <name evidence="3" type="ORF">F0L46_05990</name>
</gene>
<reference evidence="3 4" key="1">
    <citation type="submission" date="2019-09" db="EMBL/GenBank/DDBJ databases">
        <title>Salinarimonas rosea gen. nov., sp. nov., a new member of the a-2 subgroup of the Proteobacteria.</title>
        <authorList>
            <person name="Liu J."/>
        </authorList>
    </citation>
    <scope>NUCLEOTIDE SEQUENCE [LARGE SCALE GENOMIC DNA]</scope>
    <source>
        <strain evidence="3 4">BN140002</strain>
    </source>
</reference>
<evidence type="ECO:0000313" key="3">
    <source>
        <dbReference type="EMBL" id="KAA2238197.1"/>
    </source>
</evidence>
<dbReference type="PANTHER" id="PTHR12526">
    <property type="entry name" value="GLYCOSYLTRANSFERASE"/>
    <property type="match status" value="1"/>
</dbReference>
<dbReference type="Gene3D" id="3.40.50.2000">
    <property type="entry name" value="Glycogen Phosphorylase B"/>
    <property type="match status" value="2"/>
</dbReference>
<keyword evidence="3" id="KW-0808">Transferase</keyword>
<dbReference type="SUPFAM" id="SSF53756">
    <property type="entry name" value="UDP-Glycosyltransferase/glycogen phosphorylase"/>
    <property type="match status" value="1"/>
</dbReference>
<accession>A0A5B2VJ25</accession>
<name>A0A5B2VJ25_9HYPH</name>
<dbReference type="AlphaFoldDB" id="A0A5B2VJ25"/>
<evidence type="ECO:0000259" key="2">
    <source>
        <dbReference type="Pfam" id="PF13439"/>
    </source>
</evidence>
<organism evidence="3 4">
    <name type="scientific">Salinarimonas soli</name>
    <dbReference type="NCBI Taxonomy" id="1638099"/>
    <lineage>
        <taxon>Bacteria</taxon>
        <taxon>Pseudomonadati</taxon>
        <taxon>Pseudomonadota</taxon>
        <taxon>Alphaproteobacteria</taxon>
        <taxon>Hyphomicrobiales</taxon>
        <taxon>Salinarimonadaceae</taxon>
        <taxon>Salinarimonas</taxon>
    </lineage>
</organism>
<evidence type="ECO:0000313" key="4">
    <source>
        <dbReference type="Proteomes" id="UP000323142"/>
    </source>
</evidence>
<dbReference type="InterPro" id="IPR028098">
    <property type="entry name" value="Glyco_trans_4-like_N"/>
</dbReference>
<evidence type="ECO:0000259" key="1">
    <source>
        <dbReference type="Pfam" id="PF00534"/>
    </source>
</evidence>
<dbReference type="RefSeq" id="WP_149816145.1">
    <property type="nucleotide sequence ID" value="NZ_VUOA01000014.1"/>
</dbReference>
<feature type="domain" description="Glycosyl transferase family 1" evidence="1">
    <location>
        <begin position="244"/>
        <end position="341"/>
    </location>
</feature>
<dbReference type="OrthoDB" id="7847955at2"/>
<reference evidence="3 4" key="2">
    <citation type="submission" date="2019-09" db="EMBL/GenBank/DDBJ databases">
        <authorList>
            <person name="Jin C."/>
        </authorList>
    </citation>
    <scope>NUCLEOTIDE SEQUENCE [LARGE SCALE GENOMIC DNA]</scope>
    <source>
        <strain evidence="3 4">BN140002</strain>
    </source>
</reference>
<dbReference type="Pfam" id="PF13439">
    <property type="entry name" value="Glyco_transf_4"/>
    <property type="match status" value="1"/>
</dbReference>
<dbReference type="GO" id="GO:0016757">
    <property type="term" value="F:glycosyltransferase activity"/>
    <property type="evidence" value="ECO:0007669"/>
    <property type="project" value="InterPro"/>
</dbReference>
<dbReference type="Pfam" id="PF00534">
    <property type="entry name" value="Glycos_transf_1"/>
    <property type="match status" value="1"/>
</dbReference>
<dbReference type="EMBL" id="VUOA01000014">
    <property type="protein sequence ID" value="KAA2238197.1"/>
    <property type="molecule type" value="Genomic_DNA"/>
</dbReference>
<dbReference type="InterPro" id="IPR001296">
    <property type="entry name" value="Glyco_trans_1"/>
</dbReference>
<feature type="domain" description="Glycosyltransferase subfamily 4-like N-terminal" evidence="2">
    <location>
        <begin position="13"/>
        <end position="178"/>
    </location>
</feature>
<sequence length="377" mass="39368">MSGIHVLMTADAVGGVWQYALELARELSAADVRTTLAVLGPAPGGDQAADARAVPNLTLRPLDLPLDWTADRQEDVETAAAAVADLATGLGVDLVHLNSVALAAGGGFTMPVVAVCHSCLATWWDAVRGTESLPEDFVWRVRMGARGMAAADALLAPTAAFAQATARAYGLAQAPIVVRNGRTAPATREEPGGAPAGDFVFTAGRLWDEGKNVAAIDRAAARISLPVIAAGPTVGPNGARIALEDVVSLGRLGEEEIAAWLGRRPIFVSMARYEPFGLAVLEAAQAGCPLILSDMPTFVELWGGAAEFVDLNDDEALAAAIHRVAHDGAHRRRLADAARERAAQYTPGTMAEGALGVYRTLLSPANQGPPRRQEARV</sequence>
<comment type="caution">
    <text evidence="3">The sequence shown here is derived from an EMBL/GenBank/DDBJ whole genome shotgun (WGS) entry which is preliminary data.</text>
</comment>
<protein>
    <submittedName>
        <fullName evidence="3">Glycosyltransferase family 4 protein</fullName>
    </submittedName>
</protein>
<proteinExistence type="predicted"/>
<keyword evidence="4" id="KW-1185">Reference proteome</keyword>
<dbReference type="CDD" id="cd03801">
    <property type="entry name" value="GT4_PimA-like"/>
    <property type="match status" value="1"/>
</dbReference>
<dbReference type="Proteomes" id="UP000323142">
    <property type="component" value="Unassembled WGS sequence"/>
</dbReference>